<name>A0AAW0U455_SCYPA</name>
<gene>
    <name evidence="1" type="ORF">O3P69_006787</name>
</gene>
<evidence type="ECO:0000313" key="2">
    <source>
        <dbReference type="Proteomes" id="UP001487740"/>
    </source>
</evidence>
<dbReference type="EMBL" id="JARAKH010000020">
    <property type="protein sequence ID" value="KAK8393696.1"/>
    <property type="molecule type" value="Genomic_DNA"/>
</dbReference>
<comment type="caution">
    <text evidence="1">The sequence shown here is derived from an EMBL/GenBank/DDBJ whole genome shotgun (WGS) entry which is preliminary data.</text>
</comment>
<dbReference type="AlphaFoldDB" id="A0AAW0U455"/>
<sequence>MMVRGDSGEAVLKDEVTERREGSRSPWIRLRASAFRFSKYRFAREKMSAGDFPTLCCLFRLEEKCCEEGGDWAKGYCEYGEKGMTLAFDTQKGELHYWRGHYCARNPAHHIRRGQQARAGIG</sequence>
<dbReference type="Proteomes" id="UP001487740">
    <property type="component" value="Unassembled WGS sequence"/>
</dbReference>
<evidence type="ECO:0000313" key="1">
    <source>
        <dbReference type="EMBL" id="KAK8393696.1"/>
    </source>
</evidence>
<reference evidence="1 2" key="1">
    <citation type="submission" date="2023-03" db="EMBL/GenBank/DDBJ databases">
        <title>High-quality genome of Scylla paramamosain provides insights in environmental adaptation.</title>
        <authorList>
            <person name="Zhang L."/>
        </authorList>
    </citation>
    <scope>NUCLEOTIDE SEQUENCE [LARGE SCALE GENOMIC DNA]</scope>
    <source>
        <strain evidence="1">LZ_2023a</strain>
        <tissue evidence="1">Muscle</tissue>
    </source>
</reference>
<keyword evidence="2" id="KW-1185">Reference proteome</keyword>
<protein>
    <submittedName>
        <fullName evidence="1">Uncharacterized protein</fullName>
    </submittedName>
</protein>
<accession>A0AAW0U455</accession>
<organism evidence="1 2">
    <name type="scientific">Scylla paramamosain</name>
    <name type="common">Mud crab</name>
    <dbReference type="NCBI Taxonomy" id="85552"/>
    <lineage>
        <taxon>Eukaryota</taxon>
        <taxon>Metazoa</taxon>
        <taxon>Ecdysozoa</taxon>
        <taxon>Arthropoda</taxon>
        <taxon>Crustacea</taxon>
        <taxon>Multicrustacea</taxon>
        <taxon>Malacostraca</taxon>
        <taxon>Eumalacostraca</taxon>
        <taxon>Eucarida</taxon>
        <taxon>Decapoda</taxon>
        <taxon>Pleocyemata</taxon>
        <taxon>Brachyura</taxon>
        <taxon>Eubrachyura</taxon>
        <taxon>Portunoidea</taxon>
        <taxon>Portunidae</taxon>
        <taxon>Portuninae</taxon>
        <taxon>Scylla</taxon>
    </lineage>
</organism>
<proteinExistence type="predicted"/>